<keyword evidence="1" id="KW-0479">Metal-binding</keyword>
<evidence type="ECO:0000256" key="1">
    <source>
        <dbReference type="ARBA" id="ARBA00022723"/>
    </source>
</evidence>
<keyword evidence="7" id="KW-1185">Reference proteome</keyword>
<keyword evidence="4" id="KW-0862">Zinc</keyword>
<keyword evidence="2" id="KW-0677">Repeat</keyword>
<dbReference type="Proteomes" id="UP000694240">
    <property type="component" value="Chromosome 12"/>
</dbReference>
<organism evidence="6 7">
    <name type="scientific">Arabidopsis thaliana x Arabidopsis arenosa</name>
    <dbReference type="NCBI Taxonomy" id="1240361"/>
    <lineage>
        <taxon>Eukaryota</taxon>
        <taxon>Viridiplantae</taxon>
        <taxon>Streptophyta</taxon>
        <taxon>Embryophyta</taxon>
        <taxon>Tracheophyta</taxon>
        <taxon>Spermatophyta</taxon>
        <taxon>Magnoliopsida</taxon>
        <taxon>eudicotyledons</taxon>
        <taxon>Gunneridae</taxon>
        <taxon>Pentapetalae</taxon>
        <taxon>rosids</taxon>
        <taxon>malvids</taxon>
        <taxon>Brassicales</taxon>
        <taxon>Brassicaceae</taxon>
        <taxon>Camelineae</taxon>
        <taxon>Arabidopsis</taxon>
    </lineage>
</organism>
<evidence type="ECO:0000259" key="5">
    <source>
        <dbReference type="SMART" id="SM00249"/>
    </source>
</evidence>
<dbReference type="PANTHER" id="PTHR32410">
    <property type="entry name" value="CYSTEINE/HISTIDINE-RICH C1 DOMAIN FAMILY PROTEIN"/>
    <property type="match status" value="1"/>
</dbReference>
<dbReference type="InterPro" id="IPR054483">
    <property type="entry name" value="DC1-like_CT"/>
</dbReference>
<dbReference type="GO" id="GO:0008270">
    <property type="term" value="F:zinc ion binding"/>
    <property type="evidence" value="ECO:0007669"/>
    <property type="project" value="UniProtKB-KW"/>
</dbReference>
<accession>A0A8T1Y6N0</accession>
<evidence type="ECO:0000256" key="3">
    <source>
        <dbReference type="ARBA" id="ARBA00022771"/>
    </source>
</evidence>
<feature type="domain" description="Zinc finger PHD-type" evidence="5">
    <location>
        <begin position="329"/>
        <end position="387"/>
    </location>
</feature>
<proteinExistence type="predicted"/>
<evidence type="ECO:0000256" key="2">
    <source>
        <dbReference type="ARBA" id="ARBA00022737"/>
    </source>
</evidence>
<dbReference type="InterPro" id="IPR053192">
    <property type="entry name" value="Vacuole_Formation_Reg"/>
</dbReference>
<evidence type="ECO:0000313" key="6">
    <source>
        <dbReference type="EMBL" id="KAG7542842.1"/>
    </source>
</evidence>
<dbReference type="InterPro" id="IPR001965">
    <property type="entry name" value="Znf_PHD"/>
</dbReference>
<dbReference type="InterPro" id="IPR004146">
    <property type="entry name" value="DC1"/>
</dbReference>
<feature type="domain" description="Zinc finger PHD-type" evidence="5">
    <location>
        <begin position="493"/>
        <end position="559"/>
    </location>
</feature>
<protein>
    <submittedName>
        <fullName evidence="6">DC1</fullName>
    </submittedName>
</protein>
<dbReference type="PANTHER" id="PTHR32410:SF201">
    <property type="entry name" value="ZINC FINGER PHD-TYPE DOMAIN-CONTAINING PROTEIN"/>
    <property type="match status" value="1"/>
</dbReference>
<evidence type="ECO:0000313" key="7">
    <source>
        <dbReference type="Proteomes" id="UP000694240"/>
    </source>
</evidence>
<dbReference type="AlphaFoldDB" id="A0A8T1Y6N0"/>
<keyword evidence="3" id="KW-0863">Zinc-finger</keyword>
<dbReference type="Pfam" id="PF03107">
    <property type="entry name" value="C1_2"/>
    <property type="match status" value="6"/>
</dbReference>
<feature type="domain" description="Zinc finger PHD-type" evidence="5">
    <location>
        <begin position="70"/>
        <end position="133"/>
    </location>
</feature>
<dbReference type="SMART" id="SM00249">
    <property type="entry name" value="PHD"/>
    <property type="match status" value="4"/>
</dbReference>
<reference evidence="6 7" key="1">
    <citation type="submission" date="2020-12" db="EMBL/GenBank/DDBJ databases">
        <title>Concerted genomic and epigenomic changes stabilize Arabidopsis allopolyploids.</title>
        <authorList>
            <person name="Chen Z."/>
        </authorList>
    </citation>
    <scope>NUCLEOTIDE SEQUENCE [LARGE SCALE GENOMIC DNA]</scope>
    <source>
        <strain evidence="6">Allo738</strain>
        <tissue evidence="6">Leaf</tissue>
    </source>
</reference>
<sequence length="620" mass="72440">MNSIDYPPPSLVICPFRRILSRKFEMTEFSGSSFFIIDNSYHISDYDDAEDETHQLRLFLGCNNEEGEHYCSACGNNHKSGTTYYFCNKCKKYYHKECVESPPIFFSPCHPKNPLQLLYTNFDTTIYYDKECHACGLMINGLVYYFFTCDLWLDPVCARKREFSAINNPKRHEHMLHYFPRKASLTCDVCALDDSKYCFYSCLQCDFIVHRTCIYLPRVIQISCHIHRLSFTLSLPFQNLFCGVCRRKINENYGEYSCTKGCVYAVHSKCATRLDIWDGKELEDQPEMLYDNIKSFEEIDDGIIRHFSHAHHLMRLYENIERFFDGEQNCQACILPLDDGNVYRCMQCDFVFHEACANLPRFKYNMAHPHRLILRPIDKYFFCHVCYRYSCGFSYMCSEGCPSYSVDVRCASFSEVVDHPSHPHPLFLIYDQKTAQACSICGTESAYIQWLSCAKCDFSLCFRCATLPYKVKHEDDEHILTLCYEKNASGLYWCQVCEKTTNLKKGYYTCNECGVTFHIKCILGEDPYIKAGTITENCRQKVEVIPNNRLSRPICNKCQRRCRYKTVFKTSNGNMICSAREVYGLRVYVKNVGAINEFGDVVYFDLLMKRMKEKKESSWP</sequence>
<evidence type="ECO:0000256" key="4">
    <source>
        <dbReference type="ARBA" id="ARBA00022833"/>
    </source>
</evidence>
<feature type="domain" description="Zinc finger PHD-type" evidence="5">
    <location>
        <begin position="186"/>
        <end position="246"/>
    </location>
</feature>
<gene>
    <name evidence="6" type="ORF">ISN45_Aa07g027880</name>
</gene>
<name>A0A8T1Y6N0_9BRAS</name>
<dbReference type="EMBL" id="JAEFBK010000012">
    <property type="protein sequence ID" value="KAG7542842.1"/>
    <property type="molecule type" value="Genomic_DNA"/>
</dbReference>
<comment type="caution">
    <text evidence="6">The sequence shown here is derived from an EMBL/GenBank/DDBJ whole genome shotgun (WGS) entry which is preliminary data.</text>
</comment>
<dbReference type="Pfam" id="PF22926">
    <property type="entry name" value="C1-like_CT"/>
    <property type="match status" value="1"/>
</dbReference>